<evidence type="ECO:0000256" key="3">
    <source>
        <dbReference type="ARBA" id="ARBA00022723"/>
    </source>
</evidence>
<comment type="similarity">
    <text evidence="2 6">Belongs to the zinc-containing alcohol dehydrogenase family.</text>
</comment>
<dbReference type="Pfam" id="PF08240">
    <property type="entry name" value="ADH_N"/>
    <property type="match status" value="1"/>
</dbReference>
<dbReference type="GO" id="GO:0016616">
    <property type="term" value="F:oxidoreductase activity, acting on the CH-OH group of donors, NAD or NADP as acceptor"/>
    <property type="evidence" value="ECO:0007669"/>
    <property type="project" value="UniProtKB-ARBA"/>
</dbReference>
<dbReference type="Gene3D" id="3.90.180.10">
    <property type="entry name" value="Medium-chain alcohol dehydrogenases, catalytic domain"/>
    <property type="match status" value="1"/>
</dbReference>
<dbReference type="InterPro" id="IPR013149">
    <property type="entry name" value="ADH-like_C"/>
</dbReference>
<evidence type="ECO:0000313" key="8">
    <source>
        <dbReference type="EMBL" id="EDT02804.1"/>
    </source>
</evidence>
<dbReference type="InterPro" id="IPR036291">
    <property type="entry name" value="NAD(P)-bd_dom_sf"/>
</dbReference>
<dbReference type="SUPFAM" id="SSF50129">
    <property type="entry name" value="GroES-like"/>
    <property type="match status" value="1"/>
</dbReference>
<dbReference type="AlphaFoldDB" id="B1FI15"/>
<dbReference type="InterPro" id="IPR002328">
    <property type="entry name" value="ADH_Zn_CS"/>
</dbReference>
<evidence type="ECO:0000313" key="9">
    <source>
        <dbReference type="Proteomes" id="UP000005463"/>
    </source>
</evidence>
<dbReference type="SUPFAM" id="SSF51735">
    <property type="entry name" value="NAD(P)-binding Rossmann-fold domains"/>
    <property type="match status" value="1"/>
</dbReference>
<dbReference type="NCBIfam" id="NF006045">
    <property type="entry name" value="PRK08190.1"/>
    <property type="match status" value="1"/>
</dbReference>
<comment type="caution">
    <text evidence="8">The sequence shown here is derived from an EMBL/GenBank/DDBJ whole genome shotgun (WGS) entry which is preliminary data.</text>
</comment>
<sequence length="688" mass="71568">MNGNPYADAPDGARLPGLLPRADGALPSLIARACNASALVVAVVHPCDATSVAALAALAASPLGASIEPLIVAPRAKVLRVADDAGVDLSKWTIEDVPHSHAAAARAVELAAAGRAGALMKGSLHTDELMGAVVAAGSGLRTDKRMSHCFLIETSAYPRPFILTDAAVNIAPDLAQKAAITQNAVDVAHALGVACPRVAVLCAVETVNPAMRSTLDAAALAKMAERGQIAGAIVDGPLAFDNAISLRAARDKGIDSPVAGRADILVVPDIEAGNMLAKQLEYLGGAANAGIVVGARPDRADEPRRQRGRPGRVLRVGGAAGAGSACADVDDRTGRLFDGVTAMKALVYHGPAHKALEQRPTPELQSPTDAIVRVTRTTICGTDLHILKGDVPTCEPGRILGHEGVGIVEQVGVAVDSLKPGDHVLISCISSCGRCEYCRRGLYSHCTTGGWILGHRIDGTQAEYVRIPHASTSLYRIPPGVDEDALVMLSDILPTGFECGVLNGKVQPGCSVAIVGAGPIGLAALLTAQFYSPARIILIDPDSNRLEIARQFGATDCFDGRGGDPVAEVMKLTDGVGVDCAIEAVGIPATFEMCTSLVAPGGVVANVGVHGVKADLHLEKLWDRNISITTRLVDTVSTPMLLKTVRAGRLDPKRLITHRFSLDDVERAYDTFGRAAQTHALKVIIEVS</sequence>
<comment type="cofactor">
    <cofactor evidence="1 6">
        <name>Zn(2+)</name>
        <dbReference type="ChEBI" id="CHEBI:29105"/>
    </cofactor>
</comment>
<keyword evidence="5" id="KW-0560">Oxidoreductase</keyword>
<gene>
    <name evidence="8" type="ORF">BamIOP4010DRAFT_3675</name>
</gene>
<dbReference type="PANTHER" id="PTHR42813:SF4">
    <property type="entry name" value="NADP-DEPENDENT ISOPROPANOL DEHYDROGENASE"/>
    <property type="match status" value="1"/>
</dbReference>
<evidence type="ECO:0000256" key="2">
    <source>
        <dbReference type="ARBA" id="ARBA00008072"/>
    </source>
</evidence>
<dbReference type="GO" id="GO:0008270">
    <property type="term" value="F:zinc ion binding"/>
    <property type="evidence" value="ECO:0007669"/>
    <property type="project" value="InterPro"/>
</dbReference>
<dbReference type="InterPro" id="IPR011032">
    <property type="entry name" value="GroES-like_sf"/>
</dbReference>
<keyword evidence="4 6" id="KW-0862">Zinc</keyword>
<dbReference type="InterPro" id="IPR013154">
    <property type="entry name" value="ADH-like_N"/>
</dbReference>
<evidence type="ECO:0000256" key="6">
    <source>
        <dbReference type="RuleBase" id="RU361277"/>
    </source>
</evidence>
<dbReference type="Pfam" id="PF00107">
    <property type="entry name" value="ADH_zinc_N"/>
    <property type="match status" value="1"/>
</dbReference>
<dbReference type="SUPFAM" id="SSF53659">
    <property type="entry name" value="Isocitrate/Isopropylmalate dehydrogenase-like"/>
    <property type="match status" value="1"/>
</dbReference>
<dbReference type="InterPro" id="IPR020843">
    <property type="entry name" value="ER"/>
</dbReference>
<dbReference type="PATRIC" id="fig|396596.7.peg.3907"/>
<keyword evidence="3 6" id="KW-0479">Metal-binding</keyword>
<dbReference type="Gene3D" id="3.40.718.10">
    <property type="entry name" value="Isopropylmalate Dehydrogenase"/>
    <property type="match status" value="1"/>
</dbReference>
<dbReference type="SMART" id="SM00829">
    <property type="entry name" value="PKS_ER"/>
    <property type="match status" value="1"/>
</dbReference>
<dbReference type="EMBL" id="ABLC01000098">
    <property type="protein sequence ID" value="EDT02804.1"/>
    <property type="molecule type" value="Genomic_DNA"/>
</dbReference>
<name>B1FI15_9BURK</name>
<dbReference type="PROSITE" id="PS00059">
    <property type="entry name" value="ADH_ZINC"/>
    <property type="match status" value="1"/>
</dbReference>
<evidence type="ECO:0000256" key="5">
    <source>
        <dbReference type="ARBA" id="ARBA00023002"/>
    </source>
</evidence>
<evidence type="ECO:0000259" key="7">
    <source>
        <dbReference type="SMART" id="SM00829"/>
    </source>
</evidence>
<evidence type="ECO:0000256" key="1">
    <source>
        <dbReference type="ARBA" id="ARBA00001947"/>
    </source>
</evidence>
<dbReference type="GO" id="GO:0016746">
    <property type="term" value="F:acyltransferase activity"/>
    <property type="evidence" value="ECO:0007669"/>
    <property type="project" value="InterPro"/>
</dbReference>
<feature type="domain" description="Enoyl reductase (ER)" evidence="7">
    <location>
        <begin position="350"/>
        <end position="685"/>
    </location>
</feature>
<reference evidence="8 9" key="1">
    <citation type="submission" date="2008-03" db="EMBL/GenBank/DDBJ databases">
        <title>Sequencing of the draft genome and assembly of Burkholderia ambifaria IOP40-10.</title>
        <authorList>
            <consortium name="US DOE Joint Genome Institute (JGI-PGF)"/>
            <person name="Copeland A."/>
            <person name="Lucas S."/>
            <person name="Lapidus A."/>
            <person name="Glavina del Rio T."/>
            <person name="Dalin E."/>
            <person name="Tice H."/>
            <person name="Bruce D."/>
            <person name="Goodwin L."/>
            <person name="Pitluck S."/>
            <person name="Larimer F."/>
            <person name="Land M.L."/>
            <person name="Hauser L."/>
            <person name="Tiedje J."/>
            <person name="Richardson P."/>
        </authorList>
    </citation>
    <scope>NUCLEOTIDE SEQUENCE [LARGE SCALE GENOMIC DNA]</scope>
    <source>
        <strain evidence="8 9">IOP40-10</strain>
    </source>
</reference>
<dbReference type="CDD" id="cd08286">
    <property type="entry name" value="FDH_like_ADH2"/>
    <property type="match status" value="1"/>
</dbReference>
<protein>
    <submittedName>
        <fullName evidence="8">Alcohol dehydrogenase GroES domain protein</fullName>
    </submittedName>
</protein>
<dbReference type="InterPro" id="IPR002505">
    <property type="entry name" value="PTA_PTB"/>
</dbReference>
<dbReference type="PANTHER" id="PTHR42813">
    <property type="entry name" value="ZINC-TYPE ALCOHOL DEHYDROGENASE-LIKE"/>
    <property type="match status" value="1"/>
</dbReference>
<evidence type="ECO:0000256" key="4">
    <source>
        <dbReference type="ARBA" id="ARBA00022833"/>
    </source>
</evidence>
<accession>B1FI15</accession>
<dbReference type="Proteomes" id="UP000005463">
    <property type="component" value="Unassembled WGS sequence"/>
</dbReference>
<dbReference type="Gene3D" id="3.40.50.720">
    <property type="entry name" value="NAD(P)-binding Rossmann-like Domain"/>
    <property type="match status" value="1"/>
</dbReference>
<dbReference type="Pfam" id="PF01515">
    <property type="entry name" value="PTA_PTB"/>
    <property type="match status" value="1"/>
</dbReference>
<organism evidence="8 9">
    <name type="scientific">Burkholderia ambifaria IOP40-10</name>
    <dbReference type="NCBI Taxonomy" id="396596"/>
    <lineage>
        <taxon>Bacteria</taxon>
        <taxon>Pseudomonadati</taxon>
        <taxon>Pseudomonadota</taxon>
        <taxon>Betaproteobacteria</taxon>
        <taxon>Burkholderiales</taxon>
        <taxon>Burkholderiaceae</taxon>
        <taxon>Burkholderia</taxon>
        <taxon>Burkholderia cepacia complex</taxon>
    </lineage>
</organism>
<proteinExistence type="inferred from homology"/>